<dbReference type="VEuPathDB" id="TriTrypDB:LtaPh_1406701"/>
<dbReference type="Proteomes" id="UP000419144">
    <property type="component" value="Unassembled WGS sequence"/>
</dbReference>
<proteinExistence type="predicted"/>
<evidence type="ECO:0000313" key="3">
    <source>
        <dbReference type="Proteomes" id="UP000419144"/>
    </source>
</evidence>
<protein>
    <submittedName>
        <fullName evidence="2">Fatty acid elongase, putative</fullName>
    </submittedName>
</protein>
<dbReference type="AlphaFoldDB" id="A0A640KBN1"/>
<gene>
    <name evidence="1" type="ORF">LtaPh_0509100</name>
    <name evidence="2" type="ORF">LtaPh_1406701</name>
</gene>
<accession>A0A640KBN1</accession>
<evidence type="ECO:0000313" key="2">
    <source>
        <dbReference type="EMBL" id="GET87096.1"/>
    </source>
</evidence>
<evidence type="ECO:0000313" key="1">
    <source>
        <dbReference type="EMBL" id="GET87094.1"/>
    </source>
</evidence>
<dbReference type="EMBL" id="BLBS01000018">
    <property type="protein sequence ID" value="GET87094.1"/>
    <property type="molecule type" value="Genomic_DNA"/>
</dbReference>
<dbReference type="VEuPathDB" id="TriTrypDB:LtaPh_0509100"/>
<sequence length="56" mass="6539">MKGGEHRLALLLRLLHYRCRAVRDSGGIIMLRGSRARRRRLQVAIVEELAEENEIR</sequence>
<comment type="caution">
    <text evidence="2">The sequence shown here is derived from an EMBL/GenBank/DDBJ whole genome shotgun (WGS) entry which is preliminary data.</text>
</comment>
<keyword evidence="3" id="KW-1185">Reference proteome</keyword>
<name>A0A640KBN1_LEITA</name>
<organism evidence="2 3">
    <name type="scientific">Leishmania tarentolae</name>
    <name type="common">Sauroleishmania tarentolae</name>
    <dbReference type="NCBI Taxonomy" id="5689"/>
    <lineage>
        <taxon>Eukaryota</taxon>
        <taxon>Discoba</taxon>
        <taxon>Euglenozoa</taxon>
        <taxon>Kinetoplastea</taxon>
        <taxon>Metakinetoplastina</taxon>
        <taxon>Trypanosomatida</taxon>
        <taxon>Trypanosomatidae</taxon>
        <taxon>Leishmaniinae</taxon>
        <taxon>Leishmania</taxon>
        <taxon>lizard Leishmania</taxon>
    </lineage>
</organism>
<dbReference type="EMBL" id="BLBS01000018">
    <property type="protein sequence ID" value="GET87096.1"/>
    <property type="molecule type" value="Genomic_DNA"/>
</dbReference>
<reference evidence="2 3" key="1">
    <citation type="submission" date="2019-11" db="EMBL/GenBank/DDBJ databases">
        <title>Leishmania tarentolae CDS.</title>
        <authorList>
            <person name="Goto Y."/>
            <person name="Yamagishi J."/>
        </authorList>
    </citation>
    <scope>NUCLEOTIDE SEQUENCE [LARGE SCALE GENOMIC DNA]</scope>
    <source>
        <strain evidence="2 3">Parrot Tar II</strain>
    </source>
</reference>